<evidence type="ECO:0000256" key="1">
    <source>
        <dbReference type="SAM" id="MobiDB-lite"/>
    </source>
</evidence>
<keyword evidence="2" id="KW-1185">Reference proteome</keyword>
<protein>
    <submittedName>
        <fullName evidence="3">Uncharacterized protein LOC100903080</fullName>
    </submittedName>
</protein>
<feature type="compositionally biased region" description="Basic and acidic residues" evidence="1">
    <location>
        <begin position="55"/>
        <end position="64"/>
    </location>
</feature>
<sequence>MLGFTTVFRNQPNKCVDSSVISPRSKVREVIVDHGFVDCNLDTDFQDDDAEHTWQTDTEERGEQPYDCYVGSVSPPRKSPAAETMEEDRALPTQDGGEDSTKMDPDDSFVSHDSDCDSLTTFIKVDSLRAKFAKCVELVKKVPTIQKVIVVVNETDIVLMTALLCLSNVAAEMSGKSATLVQVVRARDLRKVRGPVDVVINVDMVSSLAELAGRGELLRNEGRMKTLFMEEFDKNKCRAIVSASFKCGLGMPFELESYIV</sequence>
<dbReference type="RefSeq" id="XP_003744448.1">
    <property type="nucleotide sequence ID" value="XM_003744400.2"/>
</dbReference>
<dbReference type="AlphaFoldDB" id="A0AAJ6QSH9"/>
<evidence type="ECO:0000313" key="3">
    <source>
        <dbReference type="RefSeq" id="XP_003744448.1"/>
    </source>
</evidence>
<gene>
    <name evidence="3" type="primary">LOC100903080</name>
</gene>
<dbReference type="Proteomes" id="UP000694867">
    <property type="component" value="Unplaced"/>
</dbReference>
<accession>A0AAJ6QSH9</accession>
<organism evidence="2 3">
    <name type="scientific">Galendromus occidentalis</name>
    <name type="common">western predatory mite</name>
    <dbReference type="NCBI Taxonomy" id="34638"/>
    <lineage>
        <taxon>Eukaryota</taxon>
        <taxon>Metazoa</taxon>
        <taxon>Ecdysozoa</taxon>
        <taxon>Arthropoda</taxon>
        <taxon>Chelicerata</taxon>
        <taxon>Arachnida</taxon>
        <taxon>Acari</taxon>
        <taxon>Parasitiformes</taxon>
        <taxon>Mesostigmata</taxon>
        <taxon>Gamasina</taxon>
        <taxon>Phytoseioidea</taxon>
        <taxon>Phytoseiidae</taxon>
        <taxon>Typhlodrominae</taxon>
        <taxon>Galendromus</taxon>
    </lineage>
</organism>
<reference evidence="3" key="1">
    <citation type="submission" date="2025-08" db="UniProtKB">
        <authorList>
            <consortium name="RefSeq"/>
        </authorList>
    </citation>
    <scope>IDENTIFICATION</scope>
</reference>
<dbReference type="KEGG" id="goe:100903080"/>
<evidence type="ECO:0000313" key="2">
    <source>
        <dbReference type="Proteomes" id="UP000694867"/>
    </source>
</evidence>
<name>A0AAJ6QSH9_9ACAR</name>
<dbReference type="GeneID" id="100903080"/>
<proteinExistence type="predicted"/>
<feature type="region of interest" description="Disordered" evidence="1">
    <location>
        <begin position="55"/>
        <end position="110"/>
    </location>
</feature>
<feature type="compositionally biased region" description="Basic and acidic residues" evidence="1">
    <location>
        <begin position="99"/>
        <end position="110"/>
    </location>
</feature>